<accession>A0A2K8UAS6</accession>
<dbReference type="RefSeq" id="WP_100920404.1">
    <property type="nucleotide sequence ID" value="NZ_CP020370.1"/>
</dbReference>
<dbReference type="EMBL" id="CP020370">
    <property type="protein sequence ID" value="AUB82690.1"/>
    <property type="molecule type" value="Genomic_DNA"/>
</dbReference>
<dbReference type="OrthoDB" id="9758243at2"/>
<protein>
    <submittedName>
        <fullName evidence="1">Uncharacterized protein</fullName>
    </submittedName>
</protein>
<reference evidence="1 2" key="1">
    <citation type="submission" date="2017-03" db="EMBL/GenBank/DDBJ databases">
        <title>Complete genome sequence of Candidatus 'Thiodictyon syntrophicum' sp. nov. strain Cad16T, a photolithoautotroph purple sulfur bacterium isolated from an alpine meromictic lake.</title>
        <authorList>
            <person name="Luedin S.M."/>
            <person name="Pothier J.F."/>
            <person name="Danza F."/>
            <person name="Storelli N."/>
            <person name="Wittwer M."/>
            <person name="Tonolla M."/>
        </authorList>
    </citation>
    <scope>NUCLEOTIDE SEQUENCE [LARGE SCALE GENOMIC DNA]</scope>
    <source>
        <strain evidence="1 2">Cad16T</strain>
    </source>
</reference>
<evidence type="ECO:0000313" key="2">
    <source>
        <dbReference type="Proteomes" id="UP000232638"/>
    </source>
</evidence>
<name>A0A2K8UAS6_9GAMM</name>
<organism evidence="1 2">
    <name type="scientific">Candidatus Thiodictyon syntrophicum</name>
    <dbReference type="NCBI Taxonomy" id="1166950"/>
    <lineage>
        <taxon>Bacteria</taxon>
        <taxon>Pseudomonadati</taxon>
        <taxon>Pseudomonadota</taxon>
        <taxon>Gammaproteobacteria</taxon>
        <taxon>Chromatiales</taxon>
        <taxon>Chromatiaceae</taxon>
        <taxon>Thiodictyon</taxon>
    </lineage>
</organism>
<dbReference type="AlphaFoldDB" id="A0A2K8UAS6"/>
<proteinExistence type="predicted"/>
<sequence>MARKRKPPELTFQQHIADYLVREHRYAVLDQSDITDTEHFIAEAELWAFLEATQADQLKKLTDDYGTDAREEVFKALRKELEHRLGCSI</sequence>
<keyword evidence="2" id="KW-1185">Reference proteome</keyword>
<dbReference type="Proteomes" id="UP000232638">
    <property type="component" value="Chromosome"/>
</dbReference>
<dbReference type="KEGG" id="tsy:THSYN_18265"/>
<gene>
    <name evidence="1" type="ORF">THSYN_18265</name>
</gene>
<evidence type="ECO:0000313" key="1">
    <source>
        <dbReference type="EMBL" id="AUB82690.1"/>
    </source>
</evidence>